<accession>A0AAW0CKD1</accession>
<keyword evidence="2" id="KW-1185">Reference proteome</keyword>
<gene>
    <name evidence="1" type="ORF">R3P38DRAFT_496363</name>
</gene>
<organism evidence="1 2">
    <name type="scientific">Favolaschia claudopus</name>
    <dbReference type="NCBI Taxonomy" id="2862362"/>
    <lineage>
        <taxon>Eukaryota</taxon>
        <taxon>Fungi</taxon>
        <taxon>Dikarya</taxon>
        <taxon>Basidiomycota</taxon>
        <taxon>Agaricomycotina</taxon>
        <taxon>Agaricomycetes</taxon>
        <taxon>Agaricomycetidae</taxon>
        <taxon>Agaricales</taxon>
        <taxon>Marasmiineae</taxon>
        <taxon>Mycenaceae</taxon>
        <taxon>Favolaschia</taxon>
    </lineage>
</organism>
<comment type="caution">
    <text evidence="1">The sequence shown here is derived from an EMBL/GenBank/DDBJ whole genome shotgun (WGS) entry which is preliminary data.</text>
</comment>
<proteinExistence type="predicted"/>
<evidence type="ECO:0000313" key="1">
    <source>
        <dbReference type="EMBL" id="KAK7040013.1"/>
    </source>
</evidence>
<dbReference type="AlphaFoldDB" id="A0AAW0CKD1"/>
<reference evidence="1 2" key="1">
    <citation type="journal article" date="2024" name="J Genomics">
        <title>Draft genome sequencing and assembly of Favolaschia claudopus CIRM-BRFM 2984 isolated from oak limbs.</title>
        <authorList>
            <person name="Navarro D."/>
            <person name="Drula E."/>
            <person name="Chaduli D."/>
            <person name="Cazenave R."/>
            <person name="Ahrendt S."/>
            <person name="Wang J."/>
            <person name="Lipzen A."/>
            <person name="Daum C."/>
            <person name="Barry K."/>
            <person name="Grigoriev I.V."/>
            <person name="Favel A."/>
            <person name="Rosso M.N."/>
            <person name="Martin F."/>
        </authorList>
    </citation>
    <scope>NUCLEOTIDE SEQUENCE [LARGE SCALE GENOMIC DNA]</scope>
    <source>
        <strain evidence="1 2">CIRM-BRFM 2984</strain>
    </source>
</reference>
<protein>
    <submittedName>
        <fullName evidence="1">Uncharacterized protein</fullName>
    </submittedName>
</protein>
<name>A0AAW0CKD1_9AGAR</name>
<dbReference type="Proteomes" id="UP001362999">
    <property type="component" value="Unassembled WGS sequence"/>
</dbReference>
<dbReference type="EMBL" id="JAWWNJ010000016">
    <property type="protein sequence ID" value="KAK7040013.1"/>
    <property type="molecule type" value="Genomic_DNA"/>
</dbReference>
<sequence length="205" mass="23767">MHLFSGRATDEWTKHLPSISWLGVYILSTSMLKILRSFKSTVDDKFVRFFCFFRNIDYNIAFVPETNGINVSHMVETSHNCGGCYYYCPVIGAFDRNFLSSTTRSADDSLMRRPSRKGCRLFVSFHRPSNQEIALKPHGKEHSCFRKSLLRLHEKKVLSPESERGVPFFQWYHPPSQPHRQEVRKSISRHNSKLPGMKSICSSCE</sequence>
<evidence type="ECO:0000313" key="2">
    <source>
        <dbReference type="Proteomes" id="UP001362999"/>
    </source>
</evidence>